<evidence type="ECO:0000313" key="2">
    <source>
        <dbReference type="Proteomes" id="UP000024635"/>
    </source>
</evidence>
<dbReference type="AlphaFoldDB" id="A0A016VZX0"/>
<reference evidence="2" key="1">
    <citation type="journal article" date="2015" name="Nat. Genet.">
        <title>The genome and transcriptome of the zoonotic hookworm Ancylostoma ceylanicum identify infection-specific gene families.</title>
        <authorList>
            <person name="Schwarz E.M."/>
            <person name="Hu Y."/>
            <person name="Antoshechkin I."/>
            <person name="Miller M.M."/>
            <person name="Sternberg P.W."/>
            <person name="Aroian R.V."/>
        </authorList>
    </citation>
    <scope>NUCLEOTIDE SEQUENCE</scope>
    <source>
        <strain evidence="2">HY135</strain>
    </source>
</reference>
<protein>
    <submittedName>
        <fullName evidence="1">Uncharacterized protein</fullName>
    </submittedName>
</protein>
<dbReference type="EMBL" id="JARK01001338">
    <property type="protein sequence ID" value="EYC33119.1"/>
    <property type="molecule type" value="Genomic_DNA"/>
</dbReference>
<accession>A0A016VZX0</accession>
<comment type="caution">
    <text evidence="1">The sequence shown here is derived from an EMBL/GenBank/DDBJ whole genome shotgun (WGS) entry which is preliminary data.</text>
</comment>
<name>A0A016VZX0_9BILA</name>
<dbReference type="Proteomes" id="UP000024635">
    <property type="component" value="Unassembled WGS sequence"/>
</dbReference>
<sequence>MCVVGYLCVTKFYDWSVMVIVRPYKRIGVERGDQGEGRVMYNESTEGEGLRQLRTVAKTSCIKSTAA</sequence>
<proteinExistence type="predicted"/>
<gene>
    <name evidence="1" type="primary">Acey_s0002.g612</name>
    <name evidence="1" type="ORF">Y032_0002g612</name>
</gene>
<evidence type="ECO:0000313" key="1">
    <source>
        <dbReference type="EMBL" id="EYC33119.1"/>
    </source>
</evidence>
<keyword evidence="2" id="KW-1185">Reference proteome</keyword>
<organism evidence="1 2">
    <name type="scientific">Ancylostoma ceylanicum</name>
    <dbReference type="NCBI Taxonomy" id="53326"/>
    <lineage>
        <taxon>Eukaryota</taxon>
        <taxon>Metazoa</taxon>
        <taxon>Ecdysozoa</taxon>
        <taxon>Nematoda</taxon>
        <taxon>Chromadorea</taxon>
        <taxon>Rhabditida</taxon>
        <taxon>Rhabditina</taxon>
        <taxon>Rhabditomorpha</taxon>
        <taxon>Strongyloidea</taxon>
        <taxon>Ancylostomatidae</taxon>
        <taxon>Ancylostomatinae</taxon>
        <taxon>Ancylostoma</taxon>
    </lineage>
</organism>